<dbReference type="Proteomes" id="UP000053555">
    <property type="component" value="Unassembled WGS sequence"/>
</dbReference>
<dbReference type="Pfam" id="PF04504">
    <property type="entry name" value="GeBP-like_DBD"/>
    <property type="match status" value="1"/>
</dbReference>
<keyword evidence="2" id="KW-0175">Coiled coil</keyword>
<comment type="similarity">
    <text evidence="1">Belongs to the GeBP family.</text>
</comment>
<feature type="non-terminal residue" evidence="4">
    <location>
        <position position="139"/>
    </location>
</feature>
<name>A0A0B2QTU4_GLYSO</name>
<evidence type="ECO:0000256" key="2">
    <source>
        <dbReference type="SAM" id="Coils"/>
    </source>
</evidence>
<dbReference type="EMBL" id="KN656292">
    <property type="protein sequence ID" value="KHN23504.1"/>
    <property type="molecule type" value="Genomic_DNA"/>
</dbReference>
<dbReference type="AlphaFoldDB" id="A0A0B2QTU4"/>
<evidence type="ECO:0000313" key="4">
    <source>
        <dbReference type="EMBL" id="KHN23504.1"/>
    </source>
</evidence>
<dbReference type="InterPro" id="IPR007592">
    <property type="entry name" value="GEBP"/>
</dbReference>
<dbReference type="PANTHER" id="PTHR31662">
    <property type="entry name" value="BNAANNG10740D PROTEIN-RELATED"/>
    <property type="match status" value="1"/>
</dbReference>
<feature type="coiled-coil region" evidence="2">
    <location>
        <begin position="35"/>
        <end position="62"/>
    </location>
</feature>
<feature type="non-terminal residue" evidence="4">
    <location>
        <position position="1"/>
    </location>
</feature>
<gene>
    <name evidence="4" type="ORF">glysoja_043765</name>
</gene>
<organism evidence="4">
    <name type="scientific">Glycine soja</name>
    <name type="common">Wild soybean</name>
    <dbReference type="NCBI Taxonomy" id="3848"/>
    <lineage>
        <taxon>Eukaryota</taxon>
        <taxon>Viridiplantae</taxon>
        <taxon>Streptophyta</taxon>
        <taxon>Embryophyta</taxon>
        <taxon>Tracheophyta</taxon>
        <taxon>Spermatophyta</taxon>
        <taxon>Magnoliopsida</taxon>
        <taxon>eudicotyledons</taxon>
        <taxon>Gunneridae</taxon>
        <taxon>Pentapetalae</taxon>
        <taxon>rosids</taxon>
        <taxon>fabids</taxon>
        <taxon>Fabales</taxon>
        <taxon>Fabaceae</taxon>
        <taxon>Papilionoideae</taxon>
        <taxon>50 kb inversion clade</taxon>
        <taxon>NPAAA clade</taxon>
        <taxon>indigoferoid/millettioid clade</taxon>
        <taxon>Phaseoleae</taxon>
        <taxon>Glycine</taxon>
        <taxon>Glycine subgen. Soja</taxon>
    </lineage>
</organism>
<sequence length="139" mass="16353">EDEIKLLQGFLDYTLQRGSSHHNDTTLFYDQIKSKLQLNFNKNQLVEKIRRLKKKYRNVLNKICSDKEFSFKSTHDQATFEISRKIWSNVTPVVDNSLDDDEINPNRSPNPNLNFSPVILKNETIFKNSTEKKTPKHSR</sequence>
<dbReference type="GO" id="GO:0006355">
    <property type="term" value="P:regulation of DNA-templated transcription"/>
    <property type="evidence" value="ECO:0007669"/>
    <property type="project" value="InterPro"/>
</dbReference>
<proteinExistence type="inferred from homology"/>
<dbReference type="InterPro" id="IPR053932">
    <property type="entry name" value="GeBP-like_DBD"/>
</dbReference>
<dbReference type="PANTHER" id="PTHR31662:SF1">
    <property type="entry name" value="OS01G0249900 PROTEIN"/>
    <property type="match status" value="1"/>
</dbReference>
<evidence type="ECO:0000256" key="1">
    <source>
        <dbReference type="ARBA" id="ARBA00010820"/>
    </source>
</evidence>
<evidence type="ECO:0000259" key="3">
    <source>
        <dbReference type="Pfam" id="PF04504"/>
    </source>
</evidence>
<protein>
    <recommendedName>
        <fullName evidence="3">Glabrous enhancer-binding protein-like DBD domain-containing protein</fullName>
    </recommendedName>
</protein>
<feature type="domain" description="Glabrous enhancer-binding protein-like DBD" evidence="3">
    <location>
        <begin position="1"/>
        <end position="88"/>
    </location>
</feature>
<accession>A0A0B2QTU4</accession>
<dbReference type="GO" id="GO:0005634">
    <property type="term" value="C:nucleus"/>
    <property type="evidence" value="ECO:0007669"/>
    <property type="project" value="TreeGrafter"/>
</dbReference>
<reference evidence="4" key="1">
    <citation type="submission" date="2014-07" db="EMBL/GenBank/DDBJ databases">
        <title>Identification of a novel salt tolerance gene in wild soybean by whole-genome sequencing.</title>
        <authorList>
            <person name="Lam H.-M."/>
            <person name="Qi X."/>
            <person name="Li M.-W."/>
            <person name="Liu X."/>
            <person name="Xie M."/>
            <person name="Ni M."/>
            <person name="Xu X."/>
        </authorList>
    </citation>
    <scope>NUCLEOTIDE SEQUENCE [LARGE SCALE GENOMIC DNA]</scope>
    <source>
        <tissue evidence="4">Root</tissue>
    </source>
</reference>